<reference evidence="2" key="1">
    <citation type="submission" date="2018-10" db="EMBL/GenBank/DDBJ databases">
        <title>FDA dAtabase for Regulatory Grade micrObial Sequences (FDA-ARGOS): Supporting development and validation of Infectious Disease Dx tests.</title>
        <authorList>
            <person name="Minogue T."/>
            <person name="Wolcott M."/>
            <person name="Wasieloski L."/>
            <person name="Aguilar W."/>
            <person name="Moore D."/>
            <person name="Tallon L."/>
            <person name="Sadzewicz L."/>
            <person name="Sengamalay N."/>
            <person name="Ott S."/>
            <person name="Godinez A."/>
            <person name="Nagaraj S."/>
            <person name="Vavikolanu K."/>
            <person name="Vyas G."/>
            <person name="Nadendla S."/>
            <person name="George J."/>
            <person name="Sichtig H."/>
        </authorList>
    </citation>
    <scope>NUCLEOTIDE SEQUENCE [LARGE SCALE GENOMIC DNA]</scope>
    <source>
        <strain evidence="2">FDAARGOS_343</strain>
    </source>
</reference>
<evidence type="ECO:0000313" key="2">
    <source>
        <dbReference type="Proteomes" id="UP000319837"/>
    </source>
</evidence>
<dbReference type="RefSeq" id="WP_185764820.1">
    <property type="nucleotide sequence ID" value="NZ_RIBP01000004.1"/>
</dbReference>
<protein>
    <submittedName>
        <fullName evidence="1">Uncharacterized protein</fullName>
    </submittedName>
</protein>
<dbReference type="EMBL" id="RIBP01000004">
    <property type="protein sequence ID" value="TRZ36328.1"/>
    <property type="molecule type" value="Genomic_DNA"/>
</dbReference>
<proteinExistence type="predicted"/>
<name>A0A553SH62_NIACI</name>
<sequence>MVGLLLSQREVKEIEYMIKRELEEILMDLGDERIDILVKKTMVERYKELFSLFKRIASPKECLNYILKDDKYLDEKI</sequence>
<comment type="caution">
    <text evidence="1">The sequence shown here is derived from an EMBL/GenBank/DDBJ whole genome shotgun (WGS) entry which is preliminary data.</text>
</comment>
<gene>
    <name evidence="1" type="ORF">CEQ21_12275</name>
</gene>
<accession>A0A553SH62</accession>
<evidence type="ECO:0000313" key="1">
    <source>
        <dbReference type="EMBL" id="TRZ36328.1"/>
    </source>
</evidence>
<dbReference type="Proteomes" id="UP000319837">
    <property type="component" value="Unassembled WGS sequence"/>
</dbReference>
<organism evidence="1 2">
    <name type="scientific">Niallia circulans</name>
    <name type="common">Bacillus circulans</name>
    <dbReference type="NCBI Taxonomy" id="1397"/>
    <lineage>
        <taxon>Bacteria</taxon>
        <taxon>Bacillati</taxon>
        <taxon>Bacillota</taxon>
        <taxon>Bacilli</taxon>
        <taxon>Bacillales</taxon>
        <taxon>Bacillaceae</taxon>
        <taxon>Niallia</taxon>
    </lineage>
</organism>
<dbReference type="AlphaFoldDB" id="A0A553SH62"/>